<name>A6G6I1_9BACT</name>
<evidence type="ECO:0000256" key="1">
    <source>
        <dbReference type="SAM" id="MobiDB-lite"/>
    </source>
</evidence>
<keyword evidence="2" id="KW-0732">Signal</keyword>
<sequence length="256" mass="27744">MRPSLRALLISASLALPAAAAVGLTPDVAWAGPESEQIWFGTGADSLETDDNGRVTAEGAKTKSSEVDRIPGEDDWELKLHARMGKYAAPGPVYVEFYQEVNGEEYIVHRHEDPNYDGERLYTTVLLLEANIGFNKNREYRVQIVQNNGKRDLVIAKGKVKLIDTGREPESDDDEGGDEGPSEQDIADTLAGDDDEGEEEDDEGEEEGAGEAPPPIEETPSTKKGCAVETVDVGFSGTAILMLLALGAGLRRRRDD</sequence>
<dbReference type="OrthoDB" id="9849597at2"/>
<protein>
    <recommendedName>
        <fullName evidence="5">MYXO-CTERM domain-containing protein</fullName>
    </recommendedName>
</protein>
<evidence type="ECO:0000256" key="2">
    <source>
        <dbReference type="SAM" id="SignalP"/>
    </source>
</evidence>
<evidence type="ECO:0000313" key="3">
    <source>
        <dbReference type="EMBL" id="EDM78458.1"/>
    </source>
</evidence>
<dbReference type="Proteomes" id="UP000005801">
    <property type="component" value="Unassembled WGS sequence"/>
</dbReference>
<comment type="caution">
    <text evidence="3">The sequence shown here is derived from an EMBL/GenBank/DDBJ whole genome shotgun (WGS) entry which is preliminary data.</text>
</comment>
<proteinExistence type="predicted"/>
<gene>
    <name evidence="3" type="ORF">PPSIR1_33124</name>
</gene>
<dbReference type="RefSeq" id="WP_006972330.1">
    <property type="nucleotide sequence ID" value="NZ_ABCS01000030.1"/>
</dbReference>
<keyword evidence="4" id="KW-1185">Reference proteome</keyword>
<accession>A6G6I1</accession>
<evidence type="ECO:0000313" key="4">
    <source>
        <dbReference type="Proteomes" id="UP000005801"/>
    </source>
</evidence>
<feature type="chain" id="PRO_5002693713" description="MYXO-CTERM domain-containing protein" evidence="2">
    <location>
        <begin position="21"/>
        <end position="256"/>
    </location>
</feature>
<reference evidence="3 4" key="1">
    <citation type="submission" date="2007-06" db="EMBL/GenBank/DDBJ databases">
        <authorList>
            <person name="Shimkets L."/>
            <person name="Ferriera S."/>
            <person name="Johnson J."/>
            <person name="Kravitz S."/>
            <person name="Beeson K."/>
            <person name="Sutton G."/>
            <person name="Rogers Y.-H."/>
            <person name="Friedman R."/>
            <person name="Frazier M."/>
            <person name="Venter J.C."/>
        </authorList>
    </citation>
    <scope>NUCLEOTIDE SEQUENCE [LARGE SCALE GENOMIC DNA]</scope>
    <source>
        <strain evidence="3 4">SIR-1</strain>
    </source>
</reference>
<organism evidence="3 4">
    <name type="scientific">Plesiocystis pacifica SIR-1</name>
    <dbReference type="NCBI Taxonomy" id="391625"/>
    <lineage>
        <taxon>Bacteria</taxon>
        <taxon>Pseudomonadati</taxon>
        <taxon>Myxococcota</taxon>
        <taxon>Polyangia</taxon>
        <taxon>Nannocystales</taxon>
        <taxon>Nannocystaceae</taxon>
        <taxon>Plesiocystis</taxon>
    </lineage>
</organism>
<dbReference type="EMBL" id="ABCS01000030">
    <property type="protein sequence ID" value="EDM78458.1"/>
    <property type="molecule type" value="Genomic_DNA"/>
</dbReference>
<feature type="compositionally biased region" description="Acidic residues" evidence="1">
    <location>
        <begin position="170"/>
        <end position="209"/>
    </location>
</feature>
<evidence type="ECO:0008006" key="5">
    <source>
        <dbReference type="Google" id="ProtNLM"/>
    </source>
</evidence>
<dbReference type="AlphaFoldDB" id="A6G6I1"/>
<feature type="signal peptide" evidence="2">
    <location>
        <begin position="1"/>
        <end position="20"/>
    </location>
</feature>
<feature type="region of interest" description="Disordered" evidence="1">
    <location>
        <begin position="164"/>
        <end position="225"/>
    </location>
</feature>